<accession>A0A0C1QV29</accession>
<feature type="transmembrane region" description="Helical" evidence="1">
    <location>
        <begin position="84"/>
        <end position="102"/>
    </location>
</feature>
<dbReference type="STRING" id="29341.RSJ17_05540"/>
<dbReference type="AlphaFoldDB" id="A0A0C1QV29"/>
<feature type="transmembrane region" description="Helical" evidence="1">
    <location>
        <begin position="61"/>
        <end position="78"/>
    </location>
</feature>
<sequence>MNWYRQVKTLYTTTLTIFFFIMWAFIEKIIFQNNIKYSLIIITLISVFLMQYLIYKRVNKYLSLVIPLIISILILHFILKDSLIIVNLIFVAATMIYSLTIENDNITYYQCKRTLTNGLYLIVPIGVIGVIFRSDLIMYLFRAYMFYLILMIITFRESLRYMYNIRNKSSIYVNLGIVLGIVALCQDYAFKAFNKFMTWILGIVSFVIDAILTLMIKIFEKPMQFIVDSLKEIMMKNQHLEEMLDRLGNESKVREFMHEETTFKYPIWIKIVLLIIVLYLLYKIVSQIAIGVKVNESYVECVESINEKSQEKKPSYISKFIKKIFRKKGDVREEILYNYKNFEEITEKADIYKTYMTATQLKNVTKVKIDNVDGLNDMTNIYNKAKFSTQELSEEDLQQVKNSYENIKKQI</sequence>
<reference evidence="2 3" key="1">
    <citation type="journal article" date="2015" name="Infect. Genet. Evol.">
        <title>Genomic sequences of six botulinum neurotoxin-producing strains representing three clostridial species illustrate the mobility and diversity of botulinum neurotoxin genes.</title>
        <authorList>
            <person name="Smith T.J."/>
            <person name="Hill K.K."/>
            <person name="Xie G."/>
            <person name="Foley B.T."/>
            <person name="Williamson C.H."/>
            <person name="Foster J.T."/>
            <person name="Johnson S.L."/>
            <person name="Chertkov O."/>
            <person name="Teshima H."/>
            <person name="Gibbons H.S."/>
            <person name="Johnsky L.A."/>
            <person name="Karavis M.A."/>
            <person name="Smith L.A."/>
        </authorList>
    </citation>
    <scope>NUCLEOTIDE SEQUENCE [LARGE SCALE GENOMIC DNA]</scope>
    <source>
        <strain evidence="2 3">CDC 2741</strain>
    </source>
</reference>
<feature type="transmembrane region" description="Helical" evidence="1">
    <location>
        <begin position="139"/>
        <end position="159"/>
    </location>
</feature>
<gene>
    <name evidence="2" type="ORF">U732_545</name>
</gene>
<organism evidence="2 3">
    <name type="scientific">Clostridium argentinense CDC 2741</name>
    <dbReference type="NCBI Taxonomy" id="1418104"/>
    <lineage>
        <taxon>Bacteria</taxon>
        <taxon>Bacillati</taxon>
        <taxon>Bacillota</taxon>
        <taxon>Clostridia</taxon>
        <taxon>Eubacteriales</taxon>
        <taxon>Clostridiaceae</taxon>
        <taxon>Clostridium</taxon>
    </lineage>
</organism>
<keyword evidence="1" id="KW-1133">Transmembrane helix</keyword>
<evidence type="ECO:0000313" key="2">
    <source>
        <dbReference type="EMBL" id="KIE44882.1"/>
    </source>
</evidence>
<keyword evidence="1" id="KW-0812">Transmembrane</keyword>
<feature type="transmembrane region" description="Helical" evidence="1">
    <location>
        <begin position="267"/>
        <end position="285"/>
    </location>
</feature>
<feature type="transmembrane region" description="Helical" evidence="1">
    <location>
        <begin position="37"/>
        <end position="54"/>
    </location>
</feature>
<dbReference type="Proteomes" id="UP000031366">
    <property type="component" value="Unassembled WGS sequence"/>
</dbReference>
<comment type="caution">
    <text evidence="2">The sequence shown here is derived from an EMBL/GenBank/DDBJ whole genome shotgun (WGS) entry which is preliminary data.</text>
</comment>
<feature type="transmembrane region" description="Helical" evidence="1">
    <location>
        <begin position="196"/>
        <end position="216"/>
    </location>
</feature>
<keyword evidence="3" id="KW-1185">Reference proteome</keyword>
<evidence type="ECO:0000256" key="1">
    <source>
        <dbReference type="SAM" id="Phobius"/>
    </source>
</evidence>
<dbReference type="EMBL" id="AYSO01000020">
    <property type="protein sequence ID" value="KIE44882.1"/>
    <property type="molecule type" value="Genomic_DNA"/>
</dbReference>
<dbReference type="OrthoDB" id="1883402at2"/>
<name>A0A0C1QV29_9CLOT</name>
<dbReference type="RefSeq" id="WP_039636458.1">
    <property type="nucleotide sequence ID" value="NZ_AYSO01000020.1"/>
</dbReference>
<keyword evidence="1" id="KW-0472">Membrane</keyword>
<feature type="transmembrane region" description="Helical" evidence="1">
    <location>
        <begin position="12"/>
        <end position="31"/>
    </location>
</feature>
<feature type="transmembrane region" description="Helical" evidence="1">
    <location>
        <begin position="171"/>
        <end position="190"/>
    </location>
</feature>
<evidence type="ECO:0000313" key="3">
    <source>
        <dbReference type="Proteomes" id="UP000031366"/>
    </source>
</evidence>
<feature type="transmembrane region" description="Helical" evidence="1">
    <location>
        <begin position="114"/>
        <end position="133"/>
    </location>
</feature>
<proteinExistence type="predicted"/>
<protein>
    <submittedName>
        <fullName evidence="2">Putative membrane protein</fullName>
    </submittedName>
</protein>